<keyword evidence="3" id="KW-1185">Reference proteome</keyword>
<dbReference type="AlphaFoldDB" id="A0A7W7WBU4"/>
<evidence type="ECO:0000313" key="3">
    <source>
        <dbReference type="Proteomes" id="UP000534286"/>
    </source>
</evidence>
<feature type="compositionally biased region" description="Acidic residues" evidence="1">
    <location>
        <begin position="12"/>
        <end position="36"/>
    </location>
</feature>
<evidence type="ECO:0000256" key="1">
    <source>
        <dbReference type="SAM" id="MobiDB-lite"/>
    </source>
</evidence>
<reference evidence="2 3" key="1">
    <citation type="submission" date="2020-08" db="EMBL/GenBank/DDBJ databases">
        <title>Sequencing the genomes of 1000 actinobacteria strains.</title>
        <authorList>
            <person name="Klenk H.-P."/>
        </authorList>
    </citation>
    <scope>NUCLEOTIDE SEQUENCE [LARGE SCALE GENOMIC DNA]</scope>
    <source>
        <strain evidence="2 3">DSM 43023</strain>
    </source>
</reference>
<dbReference type="EMBL" id="JACHJU010000002">
    <property type="protein sequence ID" value="MBB4940665.1"/>
    <property type="molecule type" value="Genomic_DNA"/>
</dbReference>
<sequence length="36" mass="4019">MSEINPQHAEPDPDEEDESVPEPAELPDSDDGWVEL</sequence>
<gene>
    <name evidence="2" type="ORF">FHR32_005042</name>
</gene>
<comment type="caution">
    <text evidence="2">The sequence shown here is derived from an EMBL/GenBank/DDBJ whole genome shotgun (WGS) entry which is preliminary data.</text>
</comment>
<accession>A0A7W7WBU4</accession>
<proteinExistence type="predicted"/>
<protein>
    <submittedName>
        <fullName evidence="2">Uncharacterized protein</fullName>
    </submittedName>
</protein>
<organism evidence="2 3">
    <name type="scientific">Streptosporangium album</name>
    <dbReference type="NCBI Taxonomy" id="47479"/>
    <lineage>
        <taxon>Bacteria</taxon>
        <taxon>Bacillati</taxon>
        <taxon>Actinomycetota</taxon>
        <taxon>Actinomycetes</taxon>
        <taxon>Streptosporangiales</taxon>
        <taxon>Streptosporangiaceae</taxon>
        <taxon>Streptosporangium</taxon>
    </lineage>
</organism>
<evidence type="ECO:0000313" key="2">
    <source>
        <dbReference type="EMBL" id="MBB4940665.1"/>
    </source>
</evidence>
<name>A0A7W7WBU4_9ACTN</name>
<feature type="region of interest" description="Disordered" evidence="1">
    <location>
        <begin position="1"/>
        <end position="36"/>
    </location>
</feature>
<dbReference type="Proteomes" id="UP000534286">
    <property type="component" value="Unassembled WGS sequence"/>
</dbReference>